<comment type="caution">
    <text evidence="2">The sequence shown here is derived from an EMBL/GenBank/DDBJ whole genome shotgun (WGS) entry which is preliminary data.</text>
</comment>
<dbReference type="AlphaFoldDB" id="A0AA88TJC9"/>
<gene>
    <name evidence="2" type="ORF">Q8A67_016007</name>
</gene>
<dbReference type="Proteomes" id="UP001187343">
    <property type="component" value="Unassembled WGS sequence"/>
</dbReference>
<evidence type="ECO:0000313" key="3">
    <source>
        <dbReference type="Proteomes" id="UP001187343"/>
    </source>
</evidence>
<feature type="compositionally biased region" description="Basic and acidic residues" evidence="1">
    <location>
        <begin position="1"/>
        <end position="12"/>
    </location>
</feature>
<feature type="region of interest" description="Disordered" evidence="1">
    <location>
        <begin position="1"/>
        <end position="20"/>
    </location>
</feature>
<evidence type="ECO:0000256" key="1">
    <source>
        <dbReference type="SAM" id="MobiDB-lite"/>
    </source>
</evidence>
<organism evidence="2 3">
    <name type="scientific">Cirrhinus molitorella</name>
    <name type="common">mud carp</name>
    <dbReference type="NCBI Taxonomy" id="172907"/>
    <lineage>
        <taxon>Eukaryota</taxon>
        <taxon>Metazoa</taxon>
        <taxon>Chordata</taxon>
        <taxon>Craniata</taxon>
        <taxon>Vertebrata</taxon>
        <taxon>Euteleostomi</taxon>
        <taxon>Actinopterygii</taxon>
        <taxon>Neopterygii</taxon>
        <taxon>Teleostei</taxon>
        <taxon>Ostariophysi</taxon>
        <taxon>Cypriniformes</taxon>
        <taxon>Cyprinidae</taxon>
        <taxon>Labeoninae</taxon>
        <taxon>Labeonini</taxon>
        <taxon>Cirrhinus</taxon>
    </lineage>
</organism>
<dbReference type="EMBL" id="JAUYZG010000015">
    <property type="protein sequence ID" value="KAK2887779.1"/>
    <property type="molecule type" value="Genomic_DNA"/>
</dbReference>
<evidence type="ECO:0000313" key="2">
    <source>
        <dbReference type="EMBL" id="KAK2887779.1"/>
    </source>
</evidence>
<protein>
    <submittedName>
        <fullName evidence="2">Uncharacterized protein</fullName>
    </submittedName>
</protein>
<reference evidence="2" key="1">
    <citation type="submission" date="2023-08" db="EMBL/GenBank/DDBJ databases">
        <title>Chromosome-level Genome Assembly of mud carp (Cirrhinus molitorella).</title>
        <authorList>
            <person name="Liu H."/>
        </authorList>
    </citation>
    <scope>NUCLEOTIDE SEQUENCE</scope>
    <source>
        <strain evidence="2">Prfri</strain>
        <tissue evidence="2">Muscle</tissue>
    </source>
</reference>
<sequence>MKKLETDRPRAEEDMEWVSQTTKRLRVEGKDWKNGKLETRQQRQTTCCLDCLRCDACSDHQLVVRQWNREYTANIRRDSTGISTSPGDTAPANRVTDVELQHLLMD</sequence>
<keyword evidence="3" id="KW-1185">Reference proteome</keyword>
<accession>A0AA88TJC9</accession>
<name>A0AA88TJC9_9TELE</name>
<proteinExistence type="predicted"/>